<sequence>MSTRVRFRLLAFFCVVLLALAGYGTYWWLIGQHYTSTNNAYVQADITRVSSQLHGQVSEIRVTDNQQVQRGDILLRLDPRDHELALRRAQARYASTEAASAQVRARLAQQDSLLAAARANVAAREAEQQRYQRDLQRLTPLLRSGYAAVEQESTLQANLAIARAQQQQAEAALATQSLAAASLEAELSQLAADRQAIASDIEQAQLNIERSDVRAAIDGVVGQRNVRPGQSVQPGQHLLALVPPDQQWIQANFKETQISRMRPGQTASLTLDAFPGEQIDGRIDSLFPAAGSQFSLLPADNASGNFTKVVQRIPVKILPDPTHPLSARMRPGMSVSVRVDLRDD</sequence>
<dbReference type="Gene3D" id="1.10.287.470">
    <property type="entry name" value="Helix hairpin bin"/>
    <property type="match status" value="1"/>
</dbReference>
<accession>A0A1H2FTW0</accession>
<organism evidence="4 5">
    <name type="scientific">Halopseudomonas salegens</name>
    <dbReference type="NCBI Taxonomy" id="1434072"/>
    <lineage>
        <taxon>Bacteria</taxon>
        <taxon>Pseudomonadati</taxon>
        <taxon>Pseudomonadota</taxon>
        <taxon>Gammaproteobacteria</taxon>
        <taxon>Pseudomonadales</taxon>
        <taxon>Pseudomonadaceae</taxon>
        <taxon>Halopseudomonas</taxon>
    </lineage>
</organism>
<dbReference type="PANTHER" id="PTHR30386:SF24">
    <property type="entry name" value="MULTIDRUG RESISTANCE EFFLUX PUMP"/>
    <property type="match status" value="1"/>
</dbReference>
<feature type="domain" description="Multidrug resistance protein MdtA-like barrel-sandwich hybrid" evidence="2">
    <location>
        <begin position="48"/>
        <end position="241"/>
    </location>
</feature>
<evidence type="ECO:0000259" key="2">
    <source>
        <dbReference type="Pfam" id="PF25917"/>
    </source>
</evidence>
<evidence type="ECO:0000313" key="5">
    <source>
        <dbReference type="Proteomes" id="UP000243924"/>
    </source>
</evidence>
<dbReference type="AlphaFoldDB" id="A0A1H2FTW0"/>
<dbReference type="STRING" id="1434072.SAMN05216210_1799"/>
<dbReference type="Gene3D" id="2.40.50.100">
    <property type="match status" value="1"/>
</dbReference>
<dbReference type="EMBL" id="LT629787">
    <property type="protein sequence ID" value="SDU10771.1"/>
    <property type="molecule type" value="Genomic_DNA"/>
</dbReference>
<dbReference type="InterPro" id="IPR050739">
    <property type="entry name" value="MFP"/>
</dbReference>
<dbReference type="Pfam" id="PF25917">
    <property type="entry name" value="BSH_RND"/>
    <property type="match status" value="1"/>
</dbReference>
<dbReference type="Pfam" id="PF25954">
    <property type="entry name" value="Beta-barrel_RND_2"/>
    <property type="match status" value="1"/>
</dbReference>
<evidence type="ECO:0000313" key="4">
    <source>
        <dbReference type="EMBL" id="SDU10771.1"/>
    </source>
</evidence>
<feature type="domain" description="CusB-like beta-barrel" evidence="3">
    <location>
        <begin position="248"/>
        <end position="290"/>
    </location>
</feature>
<dbReference type="Gene3D" id="2.40.30.170">
    <property type="match status" value="1"/>
</dbReference>
<dbReference type="InterPro" id="IPR058792">
    <property type="entry name" value="Beta-barrel_RND_2"/>
</dbReference>
<dbReference type="GO" id="GO:0055085">
    <property type="term" value="P:transmembrane transport"/>
    <property type="evidence" value="ECO:0007669"/>
    <property type="project" value="InterPro"/>
</dbReference>
<evidence type="ECO:0000256" key="1">
    <source>
        <dbReference type="ARBA" id="ARBA00009477"/>
    </source>
</evidence>
<comment type="similarity">
    <text evidence="1">Belongs to the membrane fusion protein (MFP) (TC 8.A.1) family.</text>
</comment>
<reference evidence="5" key="1">
    <citation type="submission" date="2016-10" db="EMBL/GenBank/DDBJ databases">
        <authorList>
            <person name="Varghese N."/>
            <person name="Submissions S."/>
        </authorList>
    </citation>
    <scope>NUCLEOTIDE SEQUENCE [LARGE SCALE GENOMIC DNA]</scope>
    <source>
        <strain evidence="5">CECT 8338</strain>
    </source>
</reference>
<dbReference type="PANTHER" id="PTHR30386">
    <property type="entry name" value="MEMBRANE FUSION SUBUNIT OF EMRAB-TOLC MULTIDRUG EFFLUX PUMP"/>
    <property type="match status" value="1"/>
</dbReference>
<dbReference type="Proteomes" id="UP000243924">
    <property type="component" value="Chromosome I"/>
</dbReference>
<dbReference type="SUPFAM" id="SSF111369">
    <property type="entry name" value="HlyD-like secretion proteins"/>
    <property type="match status" value="2"/>
</dbReference>
<name>A0A1H2FTW0_9GAMM</name>
<evidence type="ECO:0000259" key="3">
    <source>
        <dbReference type="Pfam" id="PF25954"/>
    </source>
</evidence>
<proteinExistence type="inferred from homology"/>
<gene>
    <name evidence="4" type="ORF">SAMN05216210_1799</name>
</gene>
<keyword evidence="5" id="KW-1185">Reference proteome</keyword>
<protein>
    <submittedName>
        <fullName evidence="4">Membrane fusion protein, multidrug efflux system</fullName>
    </submittedName>
</protein>
<dbReference type="InterPro" id="IPR058625">
    <property type="entry name" value="MdtA-like_BSH"/>
</dbReference>
<dbReference type="RefSeq" id="WP_092386140.1">
    <property type="nucleotide sequence ID" value="NZ_LT629787.1"/>
</dbReference>
<dbReference type="OrthoDB" id="9811754at2"/>